<keyword evidence="1" id="KW-0472">Membrane</keyword>
<gene>
    <name evidence="3" type="primary">xcpT_2</name>
    <name evidence="3" type="ORF">Fuma_00328</name>
</gene>
<dbReference type="InterPro" id="IPR045584">
    <property type="entry name" value="Pilin-like"/>
</dbReference>
<keyword evidence="1" id="KW-0812">Transmembrane</keyword>
<dbReference type="OrthoDB" id="248923at2"/>
<accession>A0A1P8W9K7</accession>
<proteinExistence type="predicted"/>
<feature type="domain" description="DUF1559" evidence="2">
    <location>
        <begin position="39"/>
        <end position="345"/>
    </location>
</feature>
<dbReference type="InterPro" id="IPR012902">
    <property type="entry name" value="N_methyl_site"/>
</dbReference>
<feature type="transmembrane region" description="Helical" evidence="1">
    <location>
        <begin position="20"/>
        <end position="38"/>
    </location>
</feature>
<dbReference type="SUPFAM" id="SSF54523">
    <property type="entry name" value="Pili subunits"/>
    <property type="match status" value="1"/>
</dbReference>
<dbReference type="RefSeq" id="WP_083731724.1">
    <property type="nucleotide sequence ID" value="NZ_CP017641.1"/>
</dbReference>
<organism evidence="3 4">
    <name type="scientific">Fuerstiella marisgermanici</name>
    <dbReference type="NCBI Taxonomy" id="1891926"/>
    <lineage>
        <taxon>Bacteria</taxon>
        <taxon>Pseudomonadati</taxon>
        <taxon>Planctomycetota</taxon>
        <taxon>Planctomycetia</taxon>
        <taxon>Planctomycetales</taxon>
        <taxon>Planctomycetaceae</taxon>
        <taxon>Fuerstiella</taxon>
    </lineage>
</organism>
<evidence type="ECO:0000259" key="2">
    <source>
        <dbReference type="Pfam" id="PF07596"/>
    </source>
</evidence>
<name>A0A1P8W9K7_9PLAN</name>
<dbReference type="InterPro" id="IPR027558">
    <property type="entry name" value="Pre_pil_HX9DG_C"/>
</dbReference>
<dbReference type="EMBL" id="CP017641">
    <property type="protein sequence ID" value="APZ90746.1"/>
    <property type="molecule type" value="Genomic_DNA"/>
</dbReference>
<dbReference type="STRING" id="1891926.Fuma_00328"/>
<dbReference type="PANTHER" id="PTHR30093">
    <property type="entry name" value="GENERAL SECRETION PATHWAY PROTEIN G"/>
    <property type="match status" value="1"/>
</dbReference>
<keyword evidence="1" id="KW-1133">Transmembrane helix</keyword>
<protein>
    <submittedName>
        <fullName evidence="3">PilD-dependent protein PddA</fullName>
    </submittedName>
</protein>
<evidence type="ECO:0000313" key="4">
    <source>
        <dbReference type="Proteomes" id="UP000187735"/>
    </source>
</evidence>
<dbReference type="Gene3D" id="3.30.700.10">
    <property type="entry name" value="Glycoprotein, Type 4 Pilin"/>
    <property type="match status" value="1"/>
</dbReference>
<dbReference type="PANTHER" id="PTHR30093:SF2">
    <property type="entry name" value="TYPE II SECRETION SYSTEM PROTEIN H"/>
    <property type="match status" value="1"/>
</dbReference>
<dbReference type="Proteomes" id="UP000187735">
    <property type="component" value="Chromosome"/>
</dbReference>
<dbReference type="PROSITE" id="PS00409">
    <property type="entry name" value="PROKAR_NTER_METHYL"/>
    <property type="match status" value="1"/>
</dbReference>
<sequence>MREHIPPPRVRQRGFTLIELLVVIAIIAILIGLLLPAVQQAREAARRTQCKNNLKQLGLALHNYESTHTVLPSNYSYGHGSTGNFSVQAQLLPYMDQAALHNLLDFSEKMQIGCCPGDLNTPFIEVAKTVLPVFRCPSDPGTDVFEITTGNRDGATGRIDYYAGTNYHLNQGTGLGTNYDGRAQTDGLVWTNSKVKFASITDGLSNTAAFSESVFGLPEQTVSAPTSDYERRRSYINVACVWTSRSIPPSPPGLANGYQPPNDPAQFEAATVAISRGWAGQRGAGWIHGREYWTNYHHYHPPNSTVPDMGSCGNGIFGARSEHMGGVNVLMCDGSVRFASDSIDLDTWRALATRGGGEVIGEW</sequence>
<dbReference type="Pfam" id="PF07596">
    <property type="entry name" value="SBP_bac_10"/>
    <property type="match status" value="1"/>
</dbReference>
<dbReference type="KEGG" id="fmr:Fuma_00328"/>
<evidence type="ECO:0000313" key="3">
    <source>
        <dbReference type="EMBL" id="APZ90746.1"/>
    </source>
</evidence>
<dbReference type="NCBIfam" id="TIGR04294">
    <property type="entry name" value="pre_pil_HX9DG"/>
    <property type="match status" value="1"/>
</dbReference>
<evidence type="ECO:0000256" key="1">
    <source>
        <dbReference type="SAM" id="Phobius"/>
    </source>
</evidence>
<dbReference type="NCBIfam" id="TIGR02532">
    <property type="entry name" value="IV_pilin_GFxxxE"/>
    <property type="match status" value="1"/>
</dbReference>
<dbReference type="AlphaFoldDB" id="A0A1P8W9K7"/>
<keyword evidence="4" id="KW-1185">Reference proteome</keyword>
<dbReference type="Pfam" id="PF07963">
    <property type="entry name" value="N_methyl"/>
    <property type="match status" value="1"/>
</dbReference>
<dbReference type="InterPro" id="IPR011453">
    <property type="entry name" value="DUF1559"/>
</dbReference>
<reference evidence="3 4" key="1">
    <citation type="journal article" date="2016" name="Front. Microbiol.">
        <title>Fuerstia marisgermanicae gen. nov., sp. nov., an Unusual Member of the Phylum Planctomycetes from the German Wadden Sea.</title>
        <authorList>
            <person name="Kohn T."/>
            <person name="Heuer A."/>
            <person name="Jogler M."/>
            <person name="Vollmers J."/>
            <person name="Boedeker C."/>
            <person name="Bunk B."/>
            <person name="Rast P."/>
            <person name="Borchert D."/>
            <person name="Glockner I."/>
            <person name="Freese H.M."/>
            <person name="Klenk H.P."/>
            <person name="Overmann J."/>
            <person name="Kaster A.K."/>
            <person name="Rohde M."/>
            <person name="Wiegand S."/>
            <person name="Jogler C."/>
        </authorList>
    </citation>
    <scope>NUCLEOTIDE SEQUENCE [LARGE SCALE GENOMIC DNA]</scope>
    <source>
        <strain evidence="3 4">NH11</strain>
    </source>
</reference>